<feature type="chain" id="PRO_5042552778" evidence="1">
    <location>
        <begin position="17"/>
        <end position="197"/>
    </location>
</feature>
<dbReference type="KEGG" id="ccin:107266221"/>
<keyword evidence="2" id="KW-1185">Reference proteome</keyword>
<sequence>MKFLVVIFAMAAAVQGRPGILGATLAYNTPVTYARLVPGAPLGADGRVVDTPEVSVAKAEHAAAHVNERVALANEVVKSADVLTYATPIARTVTPVVGAPGVIATYSTPTVAVGPLSVAGSLTYARVIPAAPVGPDGRVVDTPEVAVAKAEHAAAHINERVSLANEAVKSADLLTVNPAVVSTLSGAPAFALNKLVY</sequence>
<evidence type="ECO:0000313" key="3">
    <source>
        <dbReference type="RefSeq" id="XP_024939286.1"/>
    </source>
</evidence>
<evidence type="ECO:0000313" key="2">
    <source>
        <dbReference type="Proteomes" id="UP000694920"/>
    </source>
</evidence>
<reference evidence="3" key="1">
    <citation type="submission" date="2025-08" db="UniProtKB">
        <authorList>
            <consortium name="RefSeq"/>
        </authorList>
    </citation>
    <scope>IDENTIFICATION</scope>
</reference>
<evidence type="ECO:0000256" key="1">
    <source>
        <dbReference type="SAM" id="SignalP"/>
    </source>
</evidence>
<proteinExistence type="predicted"/>
<protein>
    <submittedName>
        <fullName evidence="3">Cuticle protein 18.7</fullName>
    </submittedName>
</protein>
<gene>
    <name evidence="3" type="primary">LOC107266221</name>
</gene>
<dbReference type="RefSeq" id="XP_024939286.1">
    <property type="nucleotide sequence ID" value="XM_025083518.1"/>
</dbReference>
<organism evidence="2 3">
    <name type="scientific">Cephus cinctus</name>
    <name type="common">Wheat stem sawfly</name>
    <dbReference type="NCBI Taxonomy" id="211228"/>
    <lineage>
        <taxon>Eukaryota</taxon>
        <taxon>Metazoa</taxon>
        <taxon>Ecdysozoa</taxon>
        <taxon>Arthropoda</taxon>
        <taxon>Hexapoda</taxon>
        <taxon>Insecta</taxon>
        <taxon>Pterygota</taxon>
        <taxon>Neoptera</taxon>
        <taxon>Endopterygota</taxon>
        <taxon>Hymenoptera</taxon>
        <taxon>Cephoidea</taxon>
        <taxon>Cephidae</taxon>
        <taxon>Cephus</taxon>
    </lineage>
</organism>
<dbReference type="AlphaFoldDB" id="A0AAJ7RF72"/>
<name>A0AAJ7RF72_CEPCN</name>
<keyword evidence="1" id="KW-0732">Signal</keyword>
<feature type="signal peptide" evidence="1">
    <location>
        <begin position="1"/>
        <end position="16"/>
    </location>
</feature>
<dbReference type="Proteomes" id="UP000694920">
    <property type="component" value="Unplaced"/>
</dbReference>
<dbReference type="GeneID" id="107266221"/>
<accession>A0AAJ7RF72</accession>